<dbReference type="Proteomes" id="UP000191612">
    <property type="component" value="Unassembled WGS sequence"/>
</dbReference>
<dbReference type="EMBL" id="MDYO01000001">
    <property type="protein sequence ID" value="OQE04223.1"/>
    <property type="molecule type" value="Genomic_DNA"/>
</dbReference>
<name>A0A1V6RS28_9EURO</name>
<evidence type="ECO:0000313" key="2">
    <source>
        <dbReference type="EMBL" id="OQE04223.1"/>
    </source>
</evidence>
<organism evidence="2 3">
    <name type="scientific">Penicillium solitum</name>
    <dbReference type="NCBI Taxonomy" id="60172"/>
    <lineage>
        <taxon>Eukaryota</taxon>
        <taxon>Fungi</taxon>
        <taxon>Dikarya</taxon>
        <taxon>Ascomycota</taxon>
        <taxon>Pezizomycotina</taxon>
        <taxon>Eurotiomycetes</taxon>
        <taxon>Eurotiomycetidae</taxon>
        <taxon>Eurotiales</taxon>
        <taxon>Aspergillaceae</taxon>
        <taxon>Penicillium</taxon>
    </lineage>
</organism>
<dbReference type="AlphaFoldDB" id="A0A1V6RS28"/>
<comment type="caution">
    <text evidence="2">The sequence shown here is derived from an EMBL/GenBank/DDBJ whole genome shotgun (WGS) entry which is preliminary data.</text>
</comment>
<feature type="compositionally biased region" description="Polar residues" evidence="1">
    <location>
        <begin position="76"/>
        <end position="85"/>
    </location>
</feature>
<accession>A0A1V6RS28</accession>
<evidence type="ECO:0000313" key="3">
    <source>
        <dbReference type="Proteomes" id="UP000191612"/>
    </source>
</evidence>
<proteinExistence type="predicted"/>
<evidence type="ECO:0000256" key="1">
    <source>
        <dbReference type="SAM" id="MobiDB-lite"/>
    </source>
</evidence>
<sequence>MHDGAVKHMLRGSLDKVRLPQELLDNNNETQTERVDDAPQTYAEPDSTADQAPKPTAGSASSTETAVVDDQVDSAEATNNAITQTPPAPSRFTSFFKH</sequence>
<protein>
    <submittedName>
        <fullName evidence="2">Uncharacterized protein</fullName>
    </submittedName>
</protein>
<feature type="region of interest" description="Disordered" evidence="1">
    <location>
        <begin position="1"/>
        <end position="98"/>
    </location>
</feature>
<reference evidence="3" key="1">
    <citation type="journal article" date="2017" name="Nat. Microbiol.">
        <title>Global analysis of biosynthetic gene clusters reveals vast potential of secondary metabolite production in Penicillium species.</title>
        <authorList>
            <person name="Nielsen J.C."/>
            <person name="Grijseels S."/>
            <person name="Prigent S."/>
            <person name="Ji B."/>
            <person name="Dainat J."/>
            <person name="Nielsen K.F."/>
            <person name="Frisvad J.C."/>
            <person name="Workman M."/>
            <person name="Nielsen J."/>
        </authorList>
    </citation>
    <scope>NUCLEOTIDE SEQUENCE [LARGE SCALE GENOMIC DNA]</scope>
    <source>
        <strain evidence="3">IBT 29525</strain>
    </source>
</reference>
<gene>
    <name evidence="2" type="ORF">PENSOL_c001G12036</name>
</gene>
<keyword evidence="3" id="KW-1185">Reference proteome</keyword>